<dbReference type="GO" id="GO:0043531">
    <property type="term" value="F:ADP binding"/>
    <property type="evidence" value="ECO:0007669"/>
    <property type="project" value="InterPro"/>
</dbReference>
<organism evidence="2 3">
    <name type="scientific">Kordiimonas sediminis</name>
    <dbReference type="NCBI Taxonomy" id="1735581"/>
    <lineage>
        <taxon>Bacteria</taxon>
        <taxon>Pseudomonadati</taxon>
        <taxon>Pseudomonadota</taxon>
        <taxon>Alphaproteobacteria</taxon>
        <taxon>Kordiimonadales</taxon>
        <taxon>Kordiimonadaceae</taxon>
        <taxon>Kordiimonas</taxon>
    </lineage>
</organism>
<gene>
    <name evidence="2" type="ORF">GCM10017044_28870</name>
</gene>
<reference evidence="2" key="2">
    <citation type="submission" date="2020-09" db="EMBL/GenBank/DDBJ databases">
        <authorList>
            <person name="Sun Q."/>
            <person name="Kim S."/>
        </authorList>
    </citation>
    <scope>NUCLEOTIDE SEQUENCE</scope>
    <source>
        <strain evidence="2">KCTC 42590</strain>
    </source>
</reference>
<dbReference type="Gene3D" id="3.30.950.30">
    <property type="entry name" value="Schlafen, AAA domain"/>
    <property type="match status" value="1"/>
</dbReference>
<evidence type="ECO:0000313" key="3">
    <source>
        <dbReference type="Proteomes" id="UP000630923"/>
    </source>
</evidence>
<evidence type="ECO:0000313" key="2">
    <source>
        <dbReference type="EMBL" id="GHF32073.1"/>
    </source>
</evidence>
<dbReference type="InterPro" id="IPR007421">
    <property type="entry name" value="Schlafen_AlbA_2_dom"/>
</dbReference>
<accession>A0A919AYX3</accession>
<proteinExistence type="predicted"/>
<dbReference type="Proteomes" id="UP000630923">
    <property type="component" value="Unassembled WGS sequence"/>
</dbReference>
<feature type="domain" description="Schlafen AlbA-2" evidence="1">
    <location>
        <begin position="41"/>
        <end position="118"/>
    </location>
</feature>
<dbReference type="InterPro" id="IPR027417">
    <property type="entry name" value="P-loop_NTPase"/>
</dbReference>
<evidence type="ECO:0000259" key="1">
    <source>
        <dbReference type="Pfam" id="PF04326"/>
    </source>
</evidence>
<protein>
    <submittedName>
        <fullName evidence="2">ATP-binding protein</fullName>
    </submittedName>
</protein>
<sequence>MLDRNWLANCLEDCMYDDIFGQIIDQLTDENGIFVEEECLFFDYKADFPFSRSDDYFGGILRLICALHNTHGGVIVFGVHDTLRTGGHNKVIINIESFNAVLADRLSSRVECFYKKQEDGQGATIDLLLVPKRLAGMKPVVANKDFGTYKAGIYWYRPNHEVREINSRNLPFIFSERTYSTQHVDEYTGIEDASLPPSPSTLPSFVGRIELLGDLWEWLFVDRTVKKFLHGSGGSGKSTLAYEFASLIVENAKNITSKKGDKLDQVIWLSAKKKSLDTGSNKIVSNSNDFDDAKSLYEAILICSNLIEEDKYQHADIDVLLELLEKVFSVANILLIIDDIDTLITAGVDTGLDGLEQAIYLSRSFCKVLYTQRNLPSHSRGNAIEVPGFTLGEEYYDFLHKSCEYFKVPRPDDDYTQSIHELASGRPLIIEVIVGLRRRFPSYRDAIRAFEELPAGQEALVYMYDREYNFLEFQNSKNLLAALYLWERPVSFTELQVTLMLDENEISSIIGEVNEIFLSHHHSNEDETLYALNTVASHYVSKKCQQLPMYSRIKQRIQNTKGGQLPRLPEIEKLVHRVKYLLSNGEEDIASSVVFSESYDAKVLEHPDFLALQGKVAMSQQKPDLQLVRSCLEKASNINKISIGLFWEWLNFEELNEDANEYCQTICDRVIEGKGYRLSEKADFCAKKAQLLCKRALSYKSYSYAKEREAYVFSIKENLKGVNLTAKSRRPDLLRHHKYVKTSVYYLYNCAVENNDFGNFIKTLTEFIKDRYQCDAFSDFFKDNQRLILRDRMEFHNETIGMLQGLKTNVAKHTVSFNQETSNKNFVTVLERIIEELKSNAA</sequence>
<keyword evidence="2" id="KW-0067">ATP-binding</keyword>
<dbReference type="EMBL" id="BNCI01000005">
    <property type="protein sequence ID" value="GHF32073.1"/>
    <property type="molecule type" value="Genomic_DNA"/>
</dbReference>
<dbReference type="SUPFAM" id="SSF52540">
    <property type="entry name" value="P-loop containing nucleoside triphosphate hydrolases"/>
    <property type="match status" value="1"/>
</dbReference>
<reference evidence="2" key="1">
    <citation type="journal article" date="2014" name="Int. J. Syst. Evol. Microbiol.">
        <title>Complete genome sequence of Corynebacterium casei LMG S-19264T (=DSM 44701T), isolated from a smear-ripened cheese.</title>
        <authorList>
            <consortium name="US DOE Joint Genome Institute (JGI-PGF)"/>
            <person name="Walter F."/>
            <person name="Albersmeier A."/>
            <person name="Kalinowski J."/>
            <person name="Ruckert C."/>
        </authorList>
    </citation>
    <scope>NUCLEOTIDE SEQUENCE</scope>
    <source>
        <strain evidence="2">KCTC 42590</strain>
    </source>
</reference>
<dbReference type="Gene3D" id="3.40.50.300">
    <property type="entry name" value="P-loop containing nucleotide triphosphate hydrolases"/>
    <property type="match status" value="1"/>
</dbReference>
<dbReference type="Pfam" id="PF04326">
    <property type="entry name" value="SLFN_AlbA_2"/>
    <property type="match status" value="1"/>
</dbReference>
<keyword evidence="3" id="KW-1185">Reference proteome</keyword>
<dbReference type="GO" id="GO:0005524">
    <property type="term" value="F:ATP binding"/>
    <property type="evidence" value="ECO:0007669"/>
    <property type="project" value="UniProtKB-KW"/>
</dbReference>
<keyword evidence="2" id="KW-0547">Nucleotide-binding</keyword>
<dbReference type="InterPro" id="IPR038461">
    <property type="entry name" value="Schlafen_AlbA_2_dom_sf"/>
</dbReference>
<name>A0A919AYX3_9PROT</name>
<dbReference type="AlphaFoldDB" id="A0A919AYX3"/>
<comment type="caution">
    <text evidence="2">The sequence shown here is derived from an EMBL/GenBank/DDBJ whole genome shotgun (WGS) entry which is preliminary data.</text>
</comment>